<feature type="non-terminal residue" evidence="3">
    <location>
        <position position="1"/>
    </location>
</feature>
<feature type="domain" description="CCHC-type" evidence="2">
    <location>
        <begin position="366"/>
        <end position="382"/>
    </location>
</feature>
<dbReference type="InterPro" id="IPR001878">
    <property type="entry name" value="Znf_CCHC"/>
</dbReference>
<dbReference type="SUPFAM" id="SSF57756">
    <property type="entry name" value="Retrovirus zinc finger-like domains"/>
    <property type="match status" value="1"/>
</dbReference>
<dbReference type="Gene3D" id="4.10.60.10">
    <property type="entry name" value="Zinc finger, CCHC-type"/>
    <property type="match status" value="1"/>
</dbReference>
<comment type="caution">
    <text evidence="3">The sequence shown here is derived from an EMBL/GenBank/DDBJ whole genome shotgun (WGS) entry which is preliminary data.</text>
</comment>
<feature type="compositionally biased region" description="Low complexity" evidence="1">
    <location>
        <begin position="423"/>
        <end position="438"/>
    </location>
</feature>
<evidence type="ECO:0000256" key="1">
    <source>
        <dbReference type="SAM" id="MobiDB-lite"/>
    </source>
</evidence>
<feature type="domain" description="CCHC-type" evidence="2">
    <location>
        <begin position="394"/>
        <end position="410"/>
    </location>
</feature>
<reference evidence="3 4" key="1">
    <citation type="submission" date="2021-03" db="EMBL/GenBank/DDBJ databases">
        <authorList>
            <person name="King G.J."/>
            <person name="Bancroft I."/>
            <person name="Baten A."/>
            <person name="Bloomfield J."/>
            <person name="Borpatragohain P."/>
            <person name="He Z."/>
            <person name="Irish N."/>
            <person name="Irwin J."/>
            <person name="Liu K."/>
            <person name="Mauleon R.P."/>
            <person name="Moore J."/>
            <person name="Morris R."/>
            <person name="Ostergaard L."/>
            <person name="Wang B."/>
            <person name="Wells R."/>
        </authorList>
    </citation>
    <scope>NUCLEOTIDE SEQUENCE [LARGE SCALE GENOMIC DNA]</scope>
    <source>
        <strain evidence="3">R-o-18</strain>
        <tissue evidence="3">Leaf</tissue>
    </source>
</reference>
<feature type="region of interest" description="Disordered" evidence="1">
    <location>
        <begin position="423"/>
        <end position="456"/>
    </location>
</feature>
<accession>A0ABQ7L3G7</accession>
<dbReference type="InterPro" id="IPR036875">
    <property type="entry name" value="Znf_CCHC_sf"/>
</dbReference>
<feature type="region of interest" description="Disordered" evidence="1">
    <location>
        <begin position="120"/>
        <end position="163"/>
    </location>
</feature>
<feature type="compositionally biased region" description="Low complexity" evidence="1">
    <location>
        <begin position="128"/>
        <end position="141"/>
    </location>
</feature>
<organism evidence="3 4">
    <name type="scientific">Brassica rapa subsp. trilocularis</name>
    <dbReference type="NCBI Taxonomy" id="1813537"/>
    <lineage>
        <taxon>Eukaryota</taxon>
        <taxon>Viridiplantae</taxon>
        <taxon>Streptophyta</taxon>
        <taxon>Embryophyta</taxon>
        <taxon>Tracheophyta</taxon>
        <taxon>Spermatophyta</taxon>
        <taxon>Magnoliopsida</taxon>
        <taxon>eudicotyledons</taxon>
        <taxon>Gunneridae</taxon>
        <taxon>Pentapetalae</taxon>
        <taxon>rosids</taxon>
        <taxon>malvids</taxon>
        <taxon>Brassicales</taxon>
        <taxon>Brassicaceae</taxon>
        <taxon>Brassiceae</taxon>
        <taxon>Brassica</taxon>
    </lineage>
</organism>
<protein>
    <recommendedName>
        <fullName evidence="2">CCHC-type domain-containing protein</fullName>
    </recommendedName>
</protein>
<feature type="region of interest" description="Disordered" evidence="1">
    <location>
        <begin position="325"/>
        <end position="360"/>
    </location>
</feature>
<dbReference type="SMART" id="SM00343">
    <property type="entry name" value="ZnF_C2HC"/>
    <property type="match status" value="2"/>
</dbReference>
<feature type="compositionally biased region" description="Polar residues" evidence="1">
    <location>
        <begin position="344"/>
        <end position="360"/>
    </location>
</feature>
<evidence type="ECO:0000313" key="4">
    <source>
        <dbReference type="Proteomes" id="UP000823674"/>
    </source>
</evidence>
<dbReference type="Proteomes" id="UP000823674">
    <property type="component" value="Chromosome A07"/>
</dbReference>
<evidence type="ECO:0000313" key="3">
    <source>
        <dbReference type="EMBL" id="KAG5381152.1"/>
    </source>
</evidence>
<gene>
    <name evidence="3" type="primary">A07g509080.1_BraROA</name>
    <name evidence="3" type="ORF">IGI04_028994</name>
</gene>
<evidence type="ECO:0000259" key="2">
    <source>
        <dbReference type="SMART" id="SM00343"/>
    </source>
</evidence>
<name>A0ABQ7L3G7_BRACM</name>
<dbReference type="EMBL" id="JADBGQ010000009">
    <property type="protein sequence ID" value="KAG5381152.1"/>
    <property type="molecule type" value="Genomic_DNA"/>
</dbReference>
<keyword evidence="4" id="KW-1185">Reference proteome</keyword>
<proteinExistence type="predicted"/>
<sequence>GRAHGQALHDDAARVRLGDAQFSEMMFSDHVTYVFVVGSVQLGELGLCVVRDPGMCCVWRHPLSVLFCSNLRGLGICGVRRTRPGVDFRCCLQGARCSRQVGSGSRMRNVVRLRRVGQVSGTAGYDGSSESSSSSESTSDSNFEDENVVESTESSHETGSFEFEEAEVLNEVEEESDHLEGMNFFAGMGAIPQASDSFKYQYGYGNEYWEAMDISSSDVEIIQPPTPEVIEISSDSTVAINIIDISSRESSPWISMPAWSPAFSLGGSLDFSLESIGQSFDPYYEYHYSPMPMESPPANPKVGTGAREVDMEVQPEIVRDVQMMESTQNGRTRPNGALGGQVEKGSTSRRPASNVQDSRNIPTEEQCNVCGADDHHTRVCTRIRSQPDLSTYLICSSCETRGHFIADCPMTNVTRAVPISVVPPTSPARSASSATGGSNLRNLDLTRSPDWGSRGG</sequence>